<protein>
    <submittedName>
        <fullName evidence="2">SCP2 sterol-binding domain-containing protein</fullName>
    </submittedName>
</protein>
<accession>A0A9X2BE05</accession>
<dbReference type="InterPro" id="IPR003033">
    <property type="entry name" value="SCP2_sterol-bd_dom"/>
</dbReference>
<dbReference type="PANTHER" id="PTHR10094">
    <property type="entry name" value="STEROL CARRIER PROTEIN 2 SCP-2 FAMILY PROTEIN"/>
    <property type="match status" value="1"/>
</dbReference>
<proteinExistence type="predicted"/>
<organism evidence="2 3">
    <name type="scientific">Fictibacillus marinisediminis</name>
    <dbReference type="NCBI Taxonomy" id="2878389"/>
    <lineage>
        <taxon>Bacteria</taxon>
        <taxon>Bacillati</taxon>
        <taxon>Bacillota</taxon>
        <taxon>Bacilli</taxon>
        <taxon>Bacillales</taxon>
        <taxon>Fictibacillaceae</taxon>
        <taxon>Fictibacillus</taxon>
    </lineage>
</organism>
<dbReference type="Pfam" id="PF02036">
    <property type="entry name" value="SCP2"/>
    <property type="match status" value="1"/>
</dbReference>
<reference evidence="2" key="1">
    <citation type="submission" date="2021-09" db="EMBL/GenBank/DDBJ databases">
        <title>Genome analysis of Fictibacillus sp. KIGAM418 isolated from marine sediment.</title>
        <authorList>
            <person name="Seo M.-J."/>
            <person name="Cho E.-S."/>
            <person name="Hwang C.Y."/>
        </authorList>
    </citation>
    <scope>NUCLEOTIDE SEQUENCE</scope>
    <source>
        <strain evidence="2">KIGAM418</strain>
    </source>
</reference>
<sequence length="120" mass="13491">MPKAIEELTVQETVKKIEQVLNKNPGPIQGVHAAYQYDITDEEYSFQLHLNDGSAKVVENFEERADCVILISYPNFKKMLLGKLNGTAAFMMGKLKVKGDAGKALKVEALLREYNMADHF</sequence>
<dbReference type="Gene3D" id="3.30.1050.10">
    <property type="entry name" value="SCP2 sterol-binding domain"/>
    <property type="match status" value="1"/>
</dbReference>
<evidence type="ECO:0000313" key="2">
    <source>
        <dbReference type="EMBL" id="MCK6255612.1"/>
    </source>
</evidence>
<feature type="domain" description="SCP2" evidence="1">
    <location>
        <begin position="17"/>
        <end position="112"/>
    </location>
</feature>
<dbReference type="EMBL" id="JAIWJX010000002">
    <property type="protein sequence ID" value="MCK6255612.1"/>
    <property type="molecule type" value="Genomic_DNA"/>
</dbReference>
<evidence type="ECO:0000313" key="3">
    <source>
        <dbReference type="Proteomes" id="UP001139011"/>
    </source>
</evidence>
<dbReference type="RefSeq" id="WP_248251419.1">
    <property type="nucleotide sequence ID" value="NZ_JAIWJX010000002.1"/>
</dbReference>
<dbReference type="PANTHER" id="PTHR10094:SF25">
    <property type="entry name" value="SCP2 STEROL-BINDING DOMAIN-CONTAINING PROTEIN 1"/>
    <property type="match status" value="1"/>
</dbReference>
<dbReference type="InterPro" id="IPR036527">
    <property type="entry name" value="SCP2_sterol-bd_dom_sf"/>
</dbReference>
<keyword evidence="3" id="KW-1185">Reference proteome</keyword>
<name>A0A9X2BE05_9BACL</name>
<evidence type="ECO:0000259" key="1">
    <source>
        <dbReference type="Pfam" id="PF02036"/>
    </source>
</evidence>
<dbReference type="AlphaFoldDB" id="A0A9X2BE05"/>
<comment type="caution">
    <text evidence="2">The sequence shown here is derived from an EMBL/GenBank/DDBJ whole genome shotgun (WGS) entry which is preliminary data.</text>
</comment>
<dbReference type="SUPFAM" id="SSF55718">
    <property type="entry name" value="SCP-like"/>
    <property type="match status" value="1"/>
</dbReference>
<dbReference type="Proteomes" id="UP001139011">
    <property type="component" value="Unassembled WGS sequence"/>
</dbReference>
<gene>
    <name evidence="2" type="ORF">LCY76_03105</name>
</gene>
<dbReference type="GO" id="GO:0005829">
    <property type="term" value="C:cytosol"/>
    <property type="evidence" value="ECO:0007669"/>
    <property type="project" value="TreeGrafter"/>
</dbReference>